<gene>
    <name evidence="1" type="ORF">BA011_08020</name>
</gene>
<protein>
    <recommendedName>
        <fullName evidence="3">Transposase</fullName>
    </recommendedName>
</protein>
<organism evidence="1 2">
    <name type="scientific">Rhizobium leguminosarum</name>
    <dbReference type="NCBI Taxonomy" id="384"/>
    <lineage>
        <taxon>Bacteria</taxon>
        <taxon>Pseudomonadati</taxon>
        <taxon>Pseudomonadota</taxon>
        <taxon>Alphaproteobacteria</taxon>
        <taxon>Hyphomicrobiales</taxon>
        <taxon>Rhizobiaceae</taxon>
        <taxon>Rhizobium/Agrobacterium group</taxon>
        <taxon>Rhizobium</taxon>
    </lineage>
</organism>
<evidence type="ECO:0000313" key="1">
    <source>
        <dbReference type="EMBL" id="ANP85682.1"/>
    </source>
</evidence>
<proteinExistence type="predicted"/>
<sequence length="82" mass="8922">MDAPAIEAGLIRHIRDERMTGEGEAFPGAKTLHKLGNLIGCRSVSQLVPLIILSTDWVERLATGFRACFPKPDSLPLAKLLP</sequence>
<evidence type="ECO:0000313" key="2">
    <source>
        <dbReference type="Proteomes" id="UP000092691"/>
    </source>
</evidence>
<evidence type="ECO:0008006" key="3">
    <source>
        <dbReference type="Google" id="ProtNLM"/>
    </source>
</evidence>
<reference evidence="1 2" key="1">
    <citation type="submission" date="2016-06" db="EMBL/GenBank/DDBJ databases">
        <title>Microsymbionts genomes from the relict species Vavilovia formosa.</title>
        <authorList>
            <person name="Chirak E."/>
            <person name="Kimeklis A."/>
            <person name="Andronov E."/>
        </authorList>
    </citation>
    <scope>NUCLEOTIDE SEQUENCE [LARGE SCALE GENOMIC DNA]</scope>
    <source>
        <strain evidence="1 2">Vaf10</strain>
    </source>
</reference>
<dbReference type="EMBL" id="CP016286">
    <property type="protein sequence ID" value="ANP85682.1"/>
    <property type="molecule type" value="Genomic_DNA"/>
</dbReference>
<dbReference type="Proteomes" id="UP000092691">
    <property type="component" value="Chromosome"/>
</dbReference>
<accession>A0A1B1C7B8</accession>
<dbReference type="AlphaFoldDB" id="A0A1B1C7B8"/>
<name>A0A1B1C7B8_RHILE</name>